<dbReference type="FunFam" id="3.30.920.20:FF:000004">
    <property type="entry name" value="GAS2-like protein 1 isoform X1"/>
    <property type="match status" value="1"/>
</dbReference>
<dbReference type="GO" id="GO:0005737">
    <property type="term" value="C:cytoplasm"/>
    <property type="evidence" value="ECO:0007669"/>
    <property type="project" value="TreeGrafter"/>
</dbReference>
<dbReference type="InterPro" id="IPR036872">
    <property type="entry name" value="CH_dom_sf"/>
</dbReference>
<keyword evidence="2" id="KW-0963">Cytoplasm</keyword>
<dbReference type="GO" id="GO:0051015">
    <property type="term" value="F:actin filament binding"/>
    <property type="evidence" value="ECO:0007669"/>
    <property type="project" value="TreeGrafter"/>
</dbReference>
<dbReference type="PROSITE" id="PS51460">
    <property type="entry name" value="GAR"/>
    <property type="match status" value="1"/>
</dbReference>
<dbReference type="Pfam" id="PF02187">
    <property type="entry name" value="GAS2"/>
    <property type="match status" value="1"/>
</dbReference>
<dbReference type="Ensembl" id="ENSLLTT00000005996.1">
    <property type="protein sequence ID" value="ENSLLTP00000005760.1"/>
    <property type="gene ID" value="ENSLLTG00000004410.1"/>
</dbReference>
<dbReference type="InterPro" id="IPR036534">
    <property type="entry name" value="GAR_dom_sf"/>
</dbReference>
<protein>
    <recommendedName>
        <fullName evidence="6">GAR domain-containing protein</fullName>
    </recommendedName>
</protein>
<dbReference type="GO" id="GO:0001725">
    <property type="term" value="C:stress fiber"/>
    <property type="evidence" value="ECO:0007669"/>
    <property type="project" value="TreeGrafter"/>
</dbReference>
<feature type="compositionally biased region" description="Basic and acidic residues" evidence="5">
    <location>
        <begin position="532"/>
        <end position="541"/>
    </location>
</feature>
<evidence type="ECO:0000256" key="3">
    <source>
        <dbReference type="ARBA" id="ARBA00023212"/>
    </source>
</evidence>
<organism evidence="7 8">
    <name type="scientific">Laticauda laticaudata</name>
    <name type="common">Blue-ringed sea krait</name>
    <name type="synonym">Blue-lipped sea krait</name>
    <dbReference type="NCBI Taxonomy" id="8630"/>
    <lineage>
        <taxon>Eukaryota</taxon>
        <taxon>Metazoa</taxon>
        <taxon>Chordata</taxon>
        <taxon>Craniata</taxon>
        <taxon>Vertebrata</taxon>
        <taxon>Euteleostomi</taxon>
        <taxon>Lepidosauria</taxon>
        <taxon>Squamata</taxon>
        <taxon>Bifurcata</taxon>
        <taxon>Unidentata</taxon>
        <taxon>Episquamata</taxon>
        <taxon>Toxicofera</taxon>
        <taxon>Serpentes</taxon>
        <taxon>Colubroidea</taxon>
        <taxon>Elapidae</taxon>
        <taxon>Laticaudinae</taxon>
        <taxon>Laticauda</taxon>
    </lineage>
</organism>
<comment type="similarity">
    <text evidence="4">Belongs to the GAS2 family.</text>
</comment>
<dbReference type="Proteomes" id="UP000694406">
    <property type="component" value="Unplaced"/>
</dbReference>
<keyword evidence="3" id="KW-0206">Cytoskeleton</keyword>
<evidence type="ECO:0000256" key="2">
    <source>
        <dbReference type="ARBA" id="ARBA00022490"/>
    </source>
</evidence>
<dbReference type="GO" id="GO:0001578">
    <property type="term" value="P:microtubule bundle formation"/>
    <property type="evidence" value="ECO:0007669"/>
    <property type="project" value="TreeGrafter"/>
</dbReference>
<dbReference type="SUPFAM" id="SSF143575">
    <property type="entry name" value="GAS2 domain-like"/>
    <property type="match status" value="1"/>
</dbReference>
<dbReference type="GeneTree" id="ENSGT00940000154849"/>
<feature type="region of interest" description="Disordered" evidence="5">
    <location>
        <begin position="703"/>
        <end position="765"/>
    </location>
</feature>
<dbReference type="GO" id="GO:0008093">
    <property type="term" value="F:cytoskeletal anchor activity"/>
    <property type="evidence" value="ECO:0007669"/>
    <property type="project" value="TreeGrafter"/>
</dbReference>
<reference evidence="7" key="2">
    <citation type="submission" date="2025-09" db="UniProtKB">
        <authorList>
            <consortium name="Ensembl"/>
        </authorList>
    </citation>
    <scope>IDENTIFICATION</scope>
</reference>
<dbReference type="GO" id="GO:0031110">
    <property type="term" value="P:regulation of microtubule polymerization or depolymerization"/>
    <property type="evidence" value="ECO:0007669"/>
    <property type="project" value="TreeGrafter"/>
</dbReference>
<feature type="region of interest" description="Disordered" evidence="5">
    <location>
        <begin position="214"/>
        <end position="275"/>
    </location>
</feature>
<dbReference type="GO" id="GO:0051764">
    <property type="term" value="P:actin crosslink formation"/>
    <property type="evidence" value="ECO:0007669"/>
    <property type="project" value="TreeGrafter"/>
</dbReference>
<dbReference type="GO" id="GO:1904825">
    <property type="term" value="P:protein localization to microtubule plus-end"/>
    <property type="evidence" value="ECO:0007669"/>
    <property type="project" value="TreeGrafter"/>
</dbReference>
<dbReference type="GO" id="GO:0008017">
    <property type="term" value="F:microtubule binding"/>
    <property type="evidence" value="ECO:0007669"/>
    <property type="project" value="InterPro"/>
</dbReference>
<proteinExistence type="inferred from homology"/>
<evidence type="ECO:0000313" key="7">
    <source>
        <dbReference type="Ensembl" id="ENSLLTP00000005760.1"/>
    </source>
</evidence>
<feature type="compositionally biased region" description="Basic and acidic residues" evidence="5">
    <location>
        <begin position="238"/>
        <end position="254"/>
    </location>
</feature>
<dbReference type="GO" id="GO:0005884">
    <property type="term" value="C:actin filament"/>
    <property type="evidence" value="ECO:0007669"/>
    <property type="project" value="TreeGrafter"/>
</dbReference>
<reference evidence="7" key="1">
    <citation type="submission" date="2025-08" db="UniProtKB">
        <authorList>
            <consortium name="Ensembl"/>
        </authorList>
    </citation>
    <scope>IDENTIFICATION</scope>
</reference>
<accession>A0A8C5RN65</accession>
<dbReference type="Gene3D" id="3.30.920.20">
    <property type="entry name" value="Gas2-like domain"/>
    <property type="match status" value="1"/>
</dbReference>
<evidence type="ECO:0000259" key="6">
    <source>
        <dbReference type="PROSITE" id="PS51460"/>
    </source>
</evidence>
<dbReference type="SUPFAM" id="SSF47576">
    <property type="entry name" value="Calponin-homology domain, CH-domain"/>
    <property type="match status" value="1"/>
</dbReference>
<comment type="subcellular location">
    <subcellularLocation>
        <location evidence="1">Cytoplasm</location>
        <location evidence="1">Cytoskeleton</location>
    </subcellularLocation>
</comment>
<name>A0A8C5RN65_LATLA</name>
<feature type="compositionally biased region" description="Polar residues" evidence="5">
    <location>
        <begin position="717"/>
        <end position="732"/>
    </location>
</feature>
<dbReference type="GO" id="GO:0035371">
    <property type="term" value="C:microtubule plus-end"/>
    <property type="evidence" value="ECO:0007669"/>
    <property type="project" value="TreeGrafter"/>
</dbReference>
<dbReference type="Gene3D" id="1.10.418.10">
    <property type="entry name" value="Calponin-like domain"/>
    <property type="match status" value="1"/>
</dbReference>
<dbReference type="PANTHER" id="PTHR46756">
    <property type="entry name" value="TRANSGELIN"/>
    <property type="match status" value="1"/>
</dbReference>
<evidence type="ECO:0000256" key="4">
    <source>
        <dbReference type="ARBA" id="ARBA00038441"/>
    </source>
</evidence>
<dbReference type="PANTHER" id="PTHR46756:SF14">
    <property type="entry name" value="GAS2-LIKE PROTEIN 2"/>
    <property type="match status" value="1"/>
</dbReference>
<dbReference type="InterPro" id="IPR003108">
    <property type="entry name" value="GAR_dom"/>
</dbReference>
<dbReference type="AlphaFoldDB" id="A0A8C5RN65"/>
<feature type="domain" description="GAR" evidence="6">
    <location>
        <begin position="69"/>
        <end position="141"/>
    </location>
</feature>
<dbReference type="SMART" id="SM00243">
    <property type="entry name" value="GAS2"/>
    <property type="match status" value="1"/>
</dbReference>
<evidence type="ECO:0000256" key="1">
    <source>
        <dbReference type="ARBA" id="ARBA00004245"/>
    </source>
</evidence>
<evidence type="ECO:0000256" key="5">
    <source>
        <dbReference type="SAM" id="MobiDB-lite"/>
    </source>
</evidence>
<sequence>MFETEDLVLRKNEKNFILCLLEVARRASRFGMSAPVLIQMEEDIEDEIREEMNLPPDETLLPRPKREPPNFKNLDQMVQHLVSRCTCPVQFSMVKVSEGKYRIGDSNTLIFVRILRNHVMVRVGGGWDTLEHYLDKHDPCQCTSLSHKQALKMASPQKMQTTQVQHEITARLTPRKDSCNKPQPALIVSRCQSPLPPVEWRSYQPHSLGSGCKKVQTFSANSGSSSSKKNEGPQTSQDHSEPRKVPSTRVRERSATPSQRLPDTGERLGSKQMVSTRSGRETFCVFLSSQQNGSIENNSHGLKYFSGPSSRREPSRIETASGNLETEIKKPVPLGTMIRRDEAFQPAGNSQRAVNSCSQICSTSPDKHLKTSYHQTVKVPMENLQRQQKGTLARHWRKDLIAQQSSSPTKHPAQVQREDNCLRTSGKVGPPFCRPPTPRRNEACQGLFSSSDPDPALAKEQLQLNSKKIPRDEMGPRKEQNKMVSMEAYDSLSSHLRIGVHHLDSEEKTKDSQALQGQKDNLRTSCQLSPGDTKEPSVGKERVYTPLPINLAEEQALYKSLEEEILSNIKELESDSEDNHLLGENQLEEFKKDNDPETNSTMVGCNLPKVSVPSLSFLQRTKKILTYSEGVPRSGVYVPERDTRLHPAGLHYDSVIQELSMALHLEHLGTDLSSSFPINSYLLNGSQAKLKFGEREIPREIPLLPEAKEDKPPHANNGGQTEVSENSDTPQILPNEETPKPSESSVDAEKVQSKPRRSLKKPERVPSFYKLKLCPKIRPRRDHRPEKKPSKIPTPVAYRYARKAASTQGQGKAHRAKCQAKNGPATVKNVSAGNTKCEHSLHSIQQVELTLTEQIMGALDDKETWL</sequence>
<feature type="region of interest" description="Disordered" evidence="5">
    <location>
        <begin position="504"/>
        <end position="541"/>
    </location>
</feature>
<keyword evidence="8" id="KW-1185">Reference proteome</keyword>
<evidence type="ECO:0000313" key="8">
    <source>
        <dbReference type="Proteomes" id="UP000694406"/>
    </source>
</evidence>
<feature type="compositionally biased region" description="Polar residues" evidence="5">
    <location>
        <begin position="512"/>
        <end position="530"/>
    </location>
</feature>
<feature type="region of interest" description="Disordered" evidence="5">
    <location>
        <begin position="402"/>
        <end position="455"/>
    </location>
</feature>